<dbReference type="Proteomes" id="UP000264141">
    <property type="component" value="Unassembled WGS sequence"/>
</dbReference>
<evidence type="ECO:0000256" key="2">
    <source>
        <dbReference type="PROSITE-ProRule" id="PRU00504"/>
    </source>
</evidence>
<feature type="repeat" description="NHL" evidence="2">
    <location>
        <begin position="1128"/>
        <end position="1153"/>
    </location>
</feature>
<dbReference type="PANTHER" id="PTHR41710">
    <property type="entry name" value="GLYCOSYL TRANSFERASE, FAMILY 39"/>
    <property type="match status" value="1"/>
</dbReference>
<feature type="repeat" description="NHL" evidence="2">
    <location>
        <begin position="861"/>
        <end position="904"/>
    </location>
</feature>
<feature type="repeat" description="NHL" evidence="2">
    <location>
        <begin position="1010"/>
        <end position="1053"/>
    </location>
</feature>
<feature type="transmembrane region" description="Helical" evidence="4">
    <location>
        <begin position="426"/>
        <end position="451"/>
    </location>
</feature>
<organism evidence="6 7">
    <name type="scientific">Anaerolinea thermolimosa</name>
    <dbReference type="NCBI Taxonomy" id="229919"/>
    <lineage>
        <taxon>Bacteria</taxon>
        <taxon>Bacillati</taxon>
        <taxon>Chloroflexota</taxon>
        <taxon>Anaerolineae</taxon>
        <taxon>Anaerolineales</taxon>
        <taxon>Anaerolineaceae</taxon>
        <taxon>Anaerolinea</taxon>
    </lineage>
</organism>
<feature type="domain" description="Glycosyltransferase RgtA/B/C/D-like" evidence="5">
    <location>
        <begin position="76"/>
        <end position="213"/>
    </location>
</feature>
<feature type="transmembrane region" description="Helical" evidence="4">
    <location>
        <begin position="605"/>
        <end position="623"/>
    </location>
</feature>
<accession>A0A3D1JDR9</accession>
<feature type="transmembrane region" description="Helical" evidence="4">
    <location>
        <begin position="280"/>
        <end position="301"/>
    </location>
</feature>
<dbReference type="Pfam" id="PF01436">
    <property type="entry name" value="NHL"/>
    <property type="match status" value="5"/>
</dbReference>
<dbReference type="EMBL" id="DPBP01000007">
    <property type="protein sequence ID" value="HCE16574.1"/>
    <property type="molecule type" value="Genomic_DNA"/>
</dbReference>
<dbReference type="InterPro" id="IPR019962">
    <property type="entry name" value="CHP03663"/>
</dbReference>
<protein>
    <recommendedName>
        <fullName evidence="5">Glycosyltransferase RgtA/B/C/D-like domain-containing protein</fullName>
    </recommendedName>
</protein>
<feature type="transmembrane region" description="Helical" evidence="4">
    <location>
        <begin position="384"/>
        <end position="414"/>
    </location>
</feature>
<dbReference type="PROSITE" id="PS51125">
    <property type="entry name" value="NHL"/>
    <property type="match status" value="5"/>
</dbReference>
<dbReference type="Pfam" id="PF13231">
    <property type="entry name" value="PMT_2"/>
    <property type="match status" value="1"/>
</dbReference>
<feature type="transmembrane region" description="Helical" evidence="4">
    <location>
        <begin position="223"/>
        <end position="245"/>
    </location>
</feature>
<feature type="region of interest" description="Disordered" evidence="3">
    <location>
        <begin position="465"/>
        <end position="489"/>
    </location>
</feature>
<dbReference type="STRING" id="229919.GCA_001050195_02027"/>
<feature type="transmembrane region" description="Helical" evidence="4">
    <location>
        <begin position="635"/>
        <end position="655"/>
    </location>
</feature>
<dbReference type="InterPro" id="IPR011042">
    <property type="entry name" value="6-blade_b-propeller_TolB-like"/>
</dbReference>
<keyword evidence="4" id="KW-1133">Transmembrane helix</keyword>
<evidence type="ECO:0000256" key="4">
    <source>
        <dbReference type="SAM" id="Phobius"/>
    </source>
</evidence>
<feature type="transmembrane region" description="Helical" evidence="4">
    <location>
        <begin position="351"/>
        <end position="372"/>
    </location>
</feature>
<dbReference type="InterPro" id="IPR038731">
    <property type="entry name" value="RgtA/B/C-like"/>
</dbReference>
<evidence type="ECO:0000259" key="5">
    <source>
        <dbReference type="Pfam" id="PF13231"/>
    </source>
</evidence>
<reference evidence="6 7" key="1">
    <citation type="journal article" date="2018" name="Nat. Biotechnol.">
        <title>A standardized bacterial taxonomy based on genome phylogeny substantially revises the tree of life.</title>
        <authorList>
            <person name="Parks D.H."/>
            <person name="Chuvochina M."/>
            <person name="Waite D.W."/>
            <person name="Rinke C."/>
            <person name="Skarshewski A."/>
            <person name="Chaumeil P.A."/>
            <person name="Hugenholtz P."/>
        </authorList>
    </citation>
    <scope>NUCLEOTIDE SEQUENCE [LARGE SCALE GENOMIC DNA]</scope>
    <source>
        <strain evidence="6">UBA8781</strain>
    </source>
</reference>
<evidence type="ECO:0000256" key="3">
    <source>
        <dbReference type="SAM" id="MobiDB-lite"/>
    </source>
</evidence>
<dbReference type="OrthoDB" id="134672at2"/>
<feature type="transmembrane region" description="Helical" evidence="4">
    <location>
        <begin position="504"/>
        <end position="524"/>
    </location>
</feature>
<gene>
    <name evidence="6" type="ORF">DEQ80_01815</name>
</gene>
<feature type="transmembrane region" description="Helical" evidence="4">
    <location>
        <begin position="124"/>
        <end position="143"/>
    </location>
</feature>
<name>A0A3D1JDR9_9CHLR</name>
<feature type="repeat" description="NHL" evidence="2">
    <location>
        <begin position="924"/>
        <end position="957"/>
    </location>
</feature>
<dbReference type="RefSeq" id="WP_062193087.1">
    <property type="nucleotide sequence ID" value="NZ_DF967965.1"/>
</dbReference>
<dbReference type="SUPFAM" id="SSF101898">
    <property type="entry name" value="NHL repeat"/>
    <property type="match status" value="1"/>
</dbReference>
<proteinExistence type="predicted"/>
<feature type="transmembrane region" description="Helical" evidence="4">
    <location>
        <begin position="564"/>
        <end position="585"/>
    </location>
</feature>
<keyword evidence="1" id="KW-0677">Repeat</keyword>
<keyword evidence="4" id="KW-0812">Transmembrane</keyword>
<sequence>MSVESPTPSWLDRPLFKENSGLKIETILITLIILLAVISRFAMLGERVMSHDEVNHVWPSYDFFKGKGYAHNPVTHGPFQFHIIALSYFLFGDSDFTSRVPAALFSTAAVVFVLFAYRRYLGRAGALIAGFLFLISPYLLFYGRYARNEGFIELYLVVMLFAVLRHLEKGDHLSLYLLTGTIVMHFITKETSYIYVAQLLIFLTLLFLKEVQRAERLHPARYTRFVLLVGVAILLILAAVGLGAANARPANQATPAGNIAPGAETTATTSSSNLFGKINLAIELVLVLGALGAAGVGFFFLIKELGWKQLRALRSFNMLVLTGTLVLPQLAAFPVKMLGYDPLDYSSSAGLLRTGSVLFLFLLLSAVIGWLWNPRLWFKHAALFYAVYIFFYTSMFTNGSGFFSGIIGSLGYWLNQQGEHRGGQPWYYFAFLQIPIYEYLALLGAFLALYLGLRHDRFSHLPGQDLSAPQPGDSEEAIKDQAQAAPPEEPPFSLEEFYNTPQRLPVLGLFLFWSVTSLIAFSLAGEKMPWLTVHIALGLLLAAAWGLGYLVETTAWKKILNREGILALALLPVFFTSVSATAGILLGSNPPFAGNTLEQLQVTGLFFFSVLASIGSGIGILYLMRGWQTGQIIRLATLTVFAMLAILTARTAYLASFVNYDHPTEFLVYAHAARGPKDILAQIEEISRRTTRGKDIVVAYSGDAQYPYLWYLRDYPNIRWFGDKPTRDLRDAPIILAGEDVFTKMDAVVADQYVMFEYMRLWWPMQDYWNLNWKRISYALSDPNYRQALWEIWLNRDYTRYAKLTNNPNLTLENWQPSARIRMYIRKDIVAQMWDYGAQPVVVSETQSDPYAGKMMELLADFTFGQPGSALGELQAPRGLALAPDGSLYVADSRNHRIQHFAPDGSFIQAWGSFADIAAGEAPGGTFYEPWDVAVAADGSVFVSDTWNHRIQKFTADGRFLQMWGYFGQGETPEAFWGPRGLAIDARGRLYVADTGNKRIVIFEPDGTYVAQFGTAGLEAGQFDEPTGIAIAPDGLIYVADTWNQRVQVFSSDAEGKTFTPVRQWDIRGWYGQSLDNKPYLKVSPTSGNVLVADPEGNRILEFTPDGTFVRGWEAYQSQGDSVGLAAGLAVDAKGGVWVSDAANHRILHFTLP</sequence>
<feature type="transmembrane region" description="Helical" evidence="4">
    <location>
        <begin position="20"/>
        <end position="42"/>
    </location>
</feature>
<dbReference type="Gene3D" id="2.120.10.30">
    <property type="entry name" value="TolB, C-terminal domain"/>
    <property type="match status" value="3"/>
</dbReference>
<feature type="transmembrane region" description="Helical" evidence="4">
    <location>
        <begin position="313"/>
        <end position="331"/>
    </location>
</feature>
<dbReference type="CDD" id="cd05819">
    <property type="entry name" value="NHL"/>
    <property type="match status" value="1"/>
</dbReference>
<feature type="repeat" description="NHL" evidence="2">
    <location>
        <begin position="978"/>
        <end position="1006"/>
    </location>
</feature>
<evidence type="ECO:0000313" key="6">
    <source>
        <dbReference type="EMBL" id="HCE16574.1"/>
    </source>
</evidence>
<dbReference type="InterPro" id="IPR001258">
    <property type="entry name" value="NHL_repeat"/>
</dbReference>
<comment type="caution">
    <text evidence="6">The sequence shown here is derived from an EMBL/GenBank/DDBJ whole genome shotgun (WGS) entry which is preliminary data.</text>
</comment>
<evidence type="ECO:0000256" key="1">
    <source>
        <dbReference type="ARBA" id="ARBA00022737"/>
    </source>
</evidence>
<evidence type="ECO:0000313" key="7">
    <source>
        <dbReference type="Proteomes" id="UP000264141"/>
    </source>
</evidence>
<feature type="transmembrane region" description="Helical" evidence="4">
    <location>
        <begin position="530"/>
        <end position="552"/>
    </location>
</feature>
<dbReference type="AlphaFoldDB" id="A0A3D1JDR9"/>
<feature type="transmembrane region" description="Helical" evidence="4">
    <location>
        <begin position="100"/>
        <end position="118"/>
    </location>
</feature>
<dbReference type="PANTHER" id="PTHR41710:SF2">
    <property type="entry name" value="GLYCOSYL TRANSFERASE FAMILY 39_83 DOMAIN-CONTAINING PROTEIN"/>
    <property type="match status" value="1"/>
</dbReference>
<keyword evidence="4" id="KW-0472">Membrane</keyword>
<feature type="transmembrane region" description="Helical" evidence="4">
    <location>
        <begin position="193"/>
        <end position="211"/>
    </location>
</feature>